<reference evidence="1 2" key="1">
    <citation type="submission" date="2018-07" db="EMBL/GenBank/DDBJ databases">
        <title>Oceanihabitans testaceum sp. nov., isolated from marine sediment.</title>
        <authorList>
            <person name="Li C.-M."/>
        </authorList>
    </citation>
    <scope>NUCLEOTIDE SEQUENCE [LARGE SCALE GENOMIC DNA]</scope>
    <source>
        <strain evidence="1 2">S9-10</strain>
    </source>
</reference>
<organism evidence="1 2">
    <name type="scientific">Oceanihabitans sediminis</name>
    <dbReference type="NCBI Taxonomy" id="1812012"/>
    <lineage>
        <taxon>Bacteria</taxon>
        <taxon>Pseudomonadati</taxon>
        <taxon>Bacteroidota</taxon>
        <taxon>Flavobacteriia</taxon>
        <taxon>Flavobacteriales</taxon>
        <taxon>Flavobacteriaceae</taxon>
        <taxon>Oceanihabitans</taxon>
    </lineage>
</organism>
<dbReference type="AlphaFoldDB" id="A0A368P187"/>
<proteinExistence type="predicted"/>
<evidence type="ECO:0000313" key="1">
    <source>
        <dbReference type="EMBL" id="RCU56617.1"/>
    </source>
</evidence>
<gene>
    <name evidence="1" type="ORF">DU428_12040</name>
</gene>
<dbReference type="EMBL" id="QPIG01000005">
    <property type="protein sequence ID" value="RCU56617.1"/>
    <property type="molecule type" value="Genomic_DNA"/>
</dbReference>
<comment type="caution">
    <text evidence="1">The sequence shown here is derived from an EMBL/GenBank/DDBJ whole genome shotgun (WGS) entry which is preliminary data.</text>
</comment>
<evidence type="ECO:0000313" key="2">
    <source>
        <dbReference type="Proteomes" id="UP000252249"/>
    </source>
</evidence>
<protein>
    <submittedName>
        <fullName evidence="1">Uncharacterized protein</fullName>
    </submittedName>
</protein>
<dbReference type="Pfam" id="PF20113">
    <property type="entry name" value="DUF6503"/>
    <property type="match status" value="1"/>
</dbReference>
<dbReference type="Proteomes" id="UP000252249">
    <property type="component" value="Unassembled WGS sequence"/>
</dbReference>
<sequence>MYYNKLGIVFLFSLLFTACGNKEEKSNVSGEGKVVEQAEQIETIAFQNKGHELVYKMTQKTGSYQDLLDLKDVVYEYTYRTADQKEDVSIESYIFDGELSHAKYLKHERTLAELEGEMEQGYNGKDFWLKIDGEEITDANSVASVVFTRKTNFYWFAMMQKLLDPGINYEYLGQKQLEGENYEVVKVTFQSAADEATDIYQLYMNPKTDLIDQFLFTVVSKKVTDPILMRVSYENIDGVLIPAYRKYTKSDWDATVIKDVWVEEISNNIQFNQQVDRALFEKD</sequence>
<dbReference type="PROSITE" id="PS51257">
    <property type="entry name" value="PROKAR_LIPOPROTEIN"/>
    <property type="match status" value="1"/>
</dbReference>
<dbReference type="RefSeq" id="WP_113966597.1">
    <property type="nucleotide sequence ID" value="NZ_QNRP01000007.1"/>
</dbReference>
<keyword evidence="2" id="KW-1185">Reference proteome</keyword>
<accession>A0A368P187</accession>
<dbReference type="InterPro" id="IPR045444">
    <property type="entry name" value="DUF6503"/>
</dbReference>
<name>A0A368P187_9FLAO</name>
<dbReference type="OrthoDB" id="1490620at2"/>